<protein>
    <submittedName>
        <fullName evidence="2">Uncharacterized protein</fullName>
    </submittedName>
</protein>
<reference evidence="2 3" key="1">
    <citation type="submission" date="2016-10" db="EMBL/GenBank/DDBJ databases">
        <authorList>
            <person name="de Groot N.N."/>
        </authorList>
    </citation>
    <scope>NUCLEOTIDE SEQUENCE [LARGE SCALE GENOMIC DNA]</scope>
    <source>
        <strain evidence="2 3">CGMCC 1.11030</strain>
    </source>
</reference>
<dbReference type="RefSeq" id="WP_092861609.1">
    <property type="nucleotide sequence ID" value="NZ_FOQH01000008.1"/>
</dbReference>
<accession>A0A1I3JJA8</accession>
<dbReference type="Proteomes" id="UP000199377">
    <property type="component" value="Unassembled WGS sequence"/>
</dbReference>
<name>A0A1I3JJA8_9RHOB</name>
<dbReference type="STRING" id="1114924.SAMN05216258_10832"/>
<evidence type="ECO:0000313" key="2">
    <source>
        <dbReference type="EMBL" id="SFI60352.1"/>
    </source>
</evidence>
<keyword evidence="1" id="KW-0175">Coiled coil</keyword>
<organism evidence="2 3">
    <name type="scientific">Albimonas pacifica</name>
    <dbReference type="NCBI Taxonomy" id="1114924"/>
    <lineage>
        <taxon>Bacteria</taxon>
        <taxon>Pseudomonadati</taxon>
        <taxon>Pseudomonadota</taxon>
        <taxon>Alphaproteobacteria</taxon>
        <taxon>Rhodobacterales</taxon>
        <taxon>Paracoccaceae</taxon>
        <taxon>Albimonas</taxon>
    </lineage>
</organism>
<evidence type="ECO:0000256" key="1">
    <source>
        <dbReference type="SAM" id="Coils"/>
    </source>
</evidence>
<dbReference type="AlphaFoldDB" id="A0A1I3JJA8"/>
<feature type="coiled-coil region" evidence="1">
    <location>
        <begin position="33"/>
        <end position="71"/>
    </location>
</feature>
<gene>
    <name evidence="2" type="ORF">SAMN05216258_10832</name>
</gene>
<sequence>MRTETKIARVQDAPDRAAYWAHVGMRGKARGILKEARDLAAAARKELDAQREQLQAAQEAVTAELARLDEAAR</sequence>
<keyword evidence="3" id="KW-1185">Reference proteome</keyword>
<dbReference type="EMBL" id="FOQH01000008">
    <property type="protein sequence ID" value="SFI60352.1"/>
    <property type="molecule type" value="Genomic_DNA"/>
</dbReference>
<evidence type="ECO:0000313" key="3">
    <source>
        <dbReference type="Proteomes" id="UP000199377"/>
    </source>
</evidence>
<proteinExistence type="predicted"/>